<name>A0A4Y2VB36_ARAVE</name>
<proteinExistence type="predicted"/>
<keyword evidence="5" id="KW-1185">Reference proteome</keyword>
<accession>A0A4Y2VB36</accession>
<evidence type="ECO:0000256" key="1">
    <source>
        <dbReference type="SAM" id="MobiDB-lite"/>
    </source>
</evidence>
<dbReference type="AlphaFoldDB" id="A0A4Y2VB36"/>
<dbReference type="EMBL" id="BGPR01085254">
    <property type="protein sequence ID" value="GBL98647.1"/>
    <property type="molecule type" value="Genomic_DNA"/>
</dbReference>
<organism evidence="4 5">
    <name type="scientific">Araneus ventricosus</name>
    <name type="common">Orbweaver spider</name>
    <name type="synonym">Epeira ventricosa</name>
    <dbReference type="NCBI Taxonomy" id="182803"/>
    <lineage>
        <taxon>Eukaryota</taxon>
        <taxon>Metazoa</taxon>
        <taxon>Ecdysozoa</taxon>
        <taxon>Arthropoda</taxon>
        <taxon>Chelicerata</taxon>
        <taxon>Arachnida</taxon>
        <taxon>Araneae</taxon>
        <taxon>Araneomorphae</taxon>
        <taxon>Entelegynae</taxon>
        <taxon>Araneoidea</taxon>
        <taxon>Araneidae</taxon>
        <taxon>Araneus</taxon>
    </lineage>
</organism>
<evidence type="ECO:0000313" key="3">
    <source>
        <dbReference type="EMBL" id="GBL98647.1"/>
    </source>
</evidence>
<comment type="caution">
    <text evidence="4">The sequence shown here is derived from an EMBL/GenBank/DDBJ whole genome shotgun (WGS) entry which is preliminary data.</text>
</comment>
<dbReference type="Proteomes" id="UP000499080">
    <property type="component" value="Unassembled WGS sequence"/>
</dbReference>
<dbReference type="EMBL" id="BGPR01085167">
    <property type="protein sequence ID" value="GBL98318.1"/>
    <property type="molecule type" value="Genomic_DNA"/>
</dbReference>
<sequence>AQLTGFLARSADETPKSFQSINNTAQYRSASNSLLARTADITPKRDSKDVRTPRRSQSINIHSLRDPNILLV</sequence>
<gene>
    <name evidence="4" type="ORF">AVEN_106052_1</name>
    <name evidence="3" type="ORF">AVEN_224780_1</name>
    <name evidence="2" type="ORF">AVEN_74362_1</name>
</gene>
<feature type="non-terminal residue" evidence="4">
    <location>
        <position position="1"/>
    </location>
</feature>
<evidence type="ECO:0000313" key="4">
    <source>
        <dbReference type="EMBL" id="GBO20947.1"/>
    </source>
</evidence>
<protein>
    <submittedName>
        <fullName evidence="4">Uncharacterized protein</fullName>
    </submittedName>
</protein>
<reference evidence="4 5" key="1">
    <citation type="journal article" date="2019" name="Sci. Rep.">
        <title>Orb-weaving spider Araneus ventricosus genome elucidates the spidroin gene catalogue.</title>
        <authorList>
            <person name="Kono N."/>
            <person name="Nakamura H."/>
            <person name="Ohtoshi R."/>
            <person name="Moran D.A.P."/>
            <person name="Shinohara A."/>
            <person name="Yoshida Y."/>
            <person name="Fujiwara M."/>
            <person name="Mori M."/>
            <person name="Tomita M."/>
            <person name="Arakawa K."/>
        </authorList>
    </citation>
    <scope>NUCLEOTIDE SEQUENCE [LARGE SCALE GENOMIC DNA]</scope>
</reference>
<evidence type="ECO:0000313" key="5">
    <source>
        <dbReference type="Proteomes" id="UP000499080"/>
    </source>
</evidence>
<evidence type="ECO:0000313" key="2">
    <source>
        <dbReference type="EMBL" id="GBL98318.1"/>
    </source>
</evidence>
<feature type="region of interest" description="Disordered" evidence="1">
    <location>
        <begin position="42"/>
        <end position="61"/>
    </location>
</feature>
<feature type="compositionally biased region" description="Basic and acidic residues" evidence="1">
    <location>
        <begin position="42"/>
        <end position="52"/>
    </location>
</feature>
<dbReference type="EMBL" id="BGPR01044221">
    <property type="protein sequence ID" value="GBO20947.1"/>
    <property type="molecule type" value="Genomic_DNA"/>
</dbReference>